<evidence type="ECO:0000313" key="1">
    <source>
        <dbReference type="EMBL" id="CRZ02944.1"/>
    </source>
</evidence>
<dbReference type="AlphaFoldDB" id="A0A0H5R4G4"/>
<proteinExistence type="predicted"/>
<accession>A0A0H5R4G4</accession>
<sequence length="187" mass="20910">MQGIQEHSKENVKKRGLNSTASLDDPFVGLAAHLQTITKRLSAVGLFYSRGMDREGKPKGQENTDIYTRVDSGNSSYFYSSAAPSLTLISKRRSTGCRQIGQRFVWNLKTFAHPLHIHMCRHGSTVVSRGSERHITHSFPGSFPSKSLSTELPIPKISCNSYLMPLTQRICFTTLTWYSPLSFPKTA</sequence>
<reference evidence="1" key="1">
    <citation type="submission" date="2015-04" db="EMBL/GenBank/DDBJ databases">
        <title>The genome sequence of the plant pathogenic Rhizarian Plasmodiophora brassicae reveals insights in its biotrophic life cycle and the origin of chitin synthesis.</title>
        <authorList>
            <person name="Schwelm A."/>
            <person name="Fogelqvist J."/>
            <person name="Knaust A."/>
            <person name="Julke S."/>
            <person name="Lilja T."/>
            <person name="Dhandapani V."/>
            <person name="Bonilla-Rosso G."/>
            <person name="Karlsson M."/>
            <person name="Shevchenko A."/>
            <person name="Choi S.R."/>
            <person name="Kim H.G."/>
            <person name="Park J.Y."/>
            <person name="Lim Y.P."/>
            <person name="Ludwig-Muller J."/>
            <person name="Dixelius C."/>
        </authorList>
    </citation>
    <scope>NUCLEOTIDE SEQUENCE</scope>
    <source>
        <tissue evidence="1">Potato root galls</tissue>
    </source>
</reference>
<protein>
    <submittedName>
        <fullName evidence="1">Uncharacterized protein</fullName>
    </submittedName>
</protein>
<organism evidence="1">
    <name type="scientific">Spongospora subterranea</name>
    <dbReference type="NCBI Taxonomy" id="70186"/>
    <lineage>
        <taxon>Eukaryota</taxon>
        <taxon>Sar</taxon>
        <taxon>Rhizaria</taxon>
        <taxon>Endomyxa</taxon>
        <taxon>Phytomyxea</taxon>
        <taxon>Plasmodiophorida</taxon>
        <taxon>Plasmodiophoridae</taxon>
        <taxon>Spongospora</taxon>
    </lineage>
</organism>
<dbReference type="EMBL" id="HACM01002502">
    <property type="protein sequence ID" value="CRZ02944.1"/>
    <property type="molecule type" value="Transcribed_RNA"/>
</dbReference>
<name>A0A0H5R4G4_9EUKA</name>